<dbReference type="Proteomes" id="UP000440694">
    <property type="component" value="Unassembled WGS sequence"/>
</dbReference>
<dbReference type="EMBL" id="WMBQ01000001">
    <property type="protein sequence ID" value="MTD94551.1"/>
    <property type="molecule type" value="Genomic_DNA"/>
</dbReference>
<protein>
    <submittedName>
        <fullName evidence="1">Uncharacterized protein</fullName>
    </submittedName>
</protein>
<evidence type="ECO:0000313" key="2">
    <source>
        <dbReference type="Proteomes" id="UP000440694"/>
    </source>
</evidence>
<comment type="caution">
    <text evidence="1">The sequence shown here is derived from an EMBL/GenBank/DDBJ whole genome shotgun (WGS) entry which is preliminary data.</text>
</comment>
<organism evidence="1 2">
    <name type="scientific">Hyphomicrobium album</name>
    <dbReference type="NCBI Taxonomy" id="2665159"/>
    <lineage>
        <taxon>Bacteria</taxon>
        <taxon>Pseudomonadati</taxon>
        <taxon>Pseudomonadota</taxon>
        <taxon>Alphaproteobacteria</taxon>
        <taxon>Hyphomicrobiales</taxon>
        <taxon>Hyphomicrobiaceae</taxon>
        <taxon>Hyphomicrobium</taxon>
    </lineage>
</organism>
<dbReference type="AlphaFoldDB" id="A0A6I3KPE0"/>
<evidence type="ECO:0000313" key="1">
    <source>
        <dbReference type="EMBL" id="MTD94551.1"/>
    </source>
</evidence>
<sequence>MSDETSTGNAADLFADAPYDAATLASMFEAYAAAWHELQMMNVVSRSGEEMRPKLVLRILKAAAAGERDPDRMKLLALHAIDRR</sequence>
<keyword evidence="2" id="KW-1185">Reference proteome</keyword>
<dbReference type="RefSeq" id="WP_154738962.1">
    <property type="nucleotide sequence ID" value="NZ_WMBQ01000001.1"/>
</dbReference>
<accession>A0A6I3KPE0</accession>
<proteinExistence type="predicted"/>
<name>A0A6I3KPE0_9HYPH</name>
<gene>
    <name evidence="1" type="ORF">GIW81_09430</name>
</gene>
<reference evidence="1 2" key="1">
    <citation type="submission" date="2019-11" db="EMBL/GenBank/DDBJ databases">
        <title>Identification of a novel strain.</title>
        <authorList>
            <person name="Xu Q."/>
            <person name="Wang G."/>
        </authorList>
    </citation>
    <scope>NUCLEOTIDE SEQUENCE [LARGE SCALE GENOMIC DNA]</scope>
    <source>
        <strain evidence="2">xq</strain>
    </source>
</reference>